<reference evidence="1 2" key="1">
    <citation type="journal article" date="2022" name="Allergy">
        <title>Genome assembly and annotation of Periplaneta americana reveal a comprehensive cockroach allergen profile.</title>
        <authorList>
            <person name="Wang L."/>
            <person name="Xiong Q."/>
            <person name="Saelim N."/>
            <person name="Wang L."/>
            <person name="Nong W."/>
            <person name="Wan A.T."/>
            <person name="Shi M."/>
            <person name="Liu X."/>
            <person name="Cao Q."/>
            <person name="Hui J.H.L."/>
            <person name="Sookrung N."/>
            <person name="Leung T.F."/>
            <person name="Tungtrongchitr A."/>
            <person name="Tsui S.K.W."/>
        </authorList>
    </citation>
    <scope>NUCLEOTIDE SEQUENCE [LARGE SCALE GENOMIC DNA]</scope>
    <source>
        <strain evidence="1">PWHHKU_190912</strain>
    </source>
</reference>
<gene>
    <name evidence="1" type="ORF">ANN_14831</name>
</gene>
<dbReference type="EMBL" id="JAJSOF020000019">
    <property type="protein sequence ID" value="KAJ4438878.1"/>
    <property type="molecule type" value="Genomic_DNA"/>
</dbReference>
<evidence type="ECO:0000313" key="2">
    <source>
        <dbReference type="Proteomes" id="UP001148838"/>
    </source>
</evidence>
<sequence>MSSKTTDVVHDDAPVHFFRNEREHLTLTFQDRWIDWGGPTSWPVRSSNLNPLDFWLSRTTRQINMAISFMFTLLDGRYSDLVWSLDFLSLVHQVAVGLSTVRNSRVSSPFPKISKTELSFTSGTLVRKLQNKMTTKRGHVFTEDKLIEICTYLEASLREIYTNNPRRLN</sequence>
<proteinExistence type="predicted"/>
<dbReference type="Proteomes" id="UP001148838">
    <property type="component" value="Unassembled WGS sequence"/>
</dbReference>
<name>A0ABQ8SY02_PERAM</name>
<keyword evidence="2" id="KW-1185">Reference proteome</keyword>
<accession>A0ABQ8SY02</accession>
<organism evidence="1 2">
    <name type="scientific">Periplaneta americana</name>
    <name type="common">American cockroach</name>
    <name type="synonym">Blatta americana</name>
    <dbReference type="NCBI Taxonomy" id="6978"/>
    <lineage>
        <taxon>Eukaryota</taxon>
        <taxon>Metazoa</taxon>
        <taxon>Ecdysozoa</taxon>
        <taxon>Arthropoda</taxon>
        <taxon>Hexapoda</taxon>
        <taxon>Insecta</taxon>
        <taxon>Pterygota</taxon>
        <taxon>Neoptera</taxon>
        <taxon>Polyneoptera</taxon>
        <taxon>Dictyoptera</taxon>
        <taxon>Blattodea</taxon>
        <taxon>Blattoidea</taxon>
        <taxon>Blattidae</taxon>
        <taxon>Blattinae</taxon>
        <taxon>Periplaneta</taxon>
    </lineage>
</organism>
<evidence type="ECO:0000313" key="1">
    <source>
        <dbReference type="EMBL" id="KAJ4438878.1"/>
    </source>
</evidence>
<comment type="caution">
    <text evidence="1">The sequence shown here is derived from an EMBL/GenBank/DDBJ whole genome shotgun (WGS) entry which is preliminary data.</text>
</comment>
<protein>
    <submittedName>
        <fullName evidence="1">Uncharacterized protein</fullName>
    </submittedName>
</protein>